<dbReference type="InterPro" id="IPR029062">
    <property type="entry name" value="Class_I_gatase-like"/>
</dbReference>
<dbReference type="SUPFAM" id="SSF102588">
    <property type="entry name" value="LmbE-like"/>
    <property type="match status" value="1"/>
</dbReference>
<feature type="chain" id="PRO_5038464334" description="Alpha-galactosidase NEW3 domain-containing protein" evidence="2">
    <location>
        <begin position="24"/>
        <end position="837"/>
    </location>
</feature>
<dbReference type="SUPFAM" id="SSF52317">
    <property type="entry name" value="Class I glutamine amidotransferase-like"/>
    <property type="match status" value="1"/>
</dbReference>
<comment type="caution">
    <text evidence="4">The sequence shown here is derived from an EMBL/GenBank/DDBJ whole genome shotgun (WGS) entry which is preliminary data.</text>
</comment>
<evidence type="ECO:0000313" key="4">
    <source>
        <dbReference type="EMBL" id="KIL45789.1"/>
    </source>
</evidence>
<dbReference type="Pfam" id="PF02585">
    <property type="entry name" value="PIG-L"/>
    <property type="match status" value="1"/>
</dbReference>
<keyword evidence="5" id="KW-1185">Reference proteome</keyword>
<dbReference type="Gene3D" id="2.60.40.10">
    <property type="entry name" value="Immunoglobulins"/>
    <property type="match status" value="1"/>
</dbReference>
<evidence type="ECO:0000313" key="5">
    <source>
        <dbReference type="Proteomes" id="UP000031938"/>
    </source>
</evidence>
<feature type="signal peptide" evidence="2">
    <location>
        <begin position="1"/>
        <end position="23"/>
    </location>
</feature>
<organism evidence="4 5">
    <name type="scientific">Jeotgalibacillus soli</name>
    <dbReference type="NCBI Taxonomy" id="889306"/>
    <lineage>
        <taxon>Bacteria</taxon>
        <taxon>Bacillati</taxon>
        <taxon>Bacillota</taxon>
        <taxon>Bacilli</taxon>
        <taxon>Bacillales</taxon>
        <taxon>Caryophanaceae</taxon>
        <taxon>Jeotgalibacillus</taxon>
    </lineage>
</organism>
<feature type="coiled-coil region" evidence="1">
    <location>
        <begin position="330"/>
        <end position="361"/>
    </location>
</feature>
<dbReference type="Pfam" id="PF10633">
    <property type="entry name" value="NPCBM_assoc"/>
    <property type="match status" value="1"/>
</dbReference>
<evidence type="ECO:0000256" key="2">
    <source>
        <dbReference type="SAM" id="SignalP"/>
    </source>
</evidence>
<name>A0A0C2RVJ7_9BACL</name>
<proteinExistence type="predicted"/>
<dbReference type="PATRIC" id="fig|889306.3.peg.2153"/>
<dbReference type="AlphaFoldDB" id="A0A0C2RVJ7"/>
<dbReference type="InterPro" id="IPR024078">
    <property type="entry name" value="LmbE-like_dom_sf"/>
</dbReference>
<dbReference type="EMBL" id="JXRP01000017">
    <property type="protein sequence ID" value="KIL45789.1"/>
    <property type="molecule type" value="Genomic_DNA"/>
</dbReference>
<evidence type="ECO:0000259" key="3">
    <source>
        <dbReference type="Pfam" id="PF10633"/>
    </source>
</evidence>
<keyword evidence="2" id="KW-0732">Signal</keyword>
<reference evidence="4 5" key="1">
    <citation type="submission" date="2015-01" db="EMBL/GenBank/DDBJ databases">
        <title>Genome sequencing of Jeotgalibacillus soli.</title>
        <authorList>
            <person name="Goh K.M."/>
            <person name="Chan K.-G."/>
            <person name="Yaakop A.S."/>
            <person name="Ee R."/>
            <person name="Gan H.M."/>
            <person name="Chan C.S."/>
        </authorList>
    </citation>
    <scope>NUCLEOTIDE SEQUENCE [LARGE SCALE GENOMIC DNA]</scope>
    <source>
        <strain evidence="4 5">P9</strain>
    </source>
</reference>
<gene>
    <name evidence="4" type="ORF">KP78_21380</name>
</gene>
<evidence type="ECO:0000256" key="1">
    <source>
        <dbReference type="SAM" id="Coils"/>
    </source>
</evidence>
<keyword evidence="1" id="KW-0175">Coiled coil</keyword>
<dbReference type="InterPro" id="IPR018905">
    <property type="entry name" value="A-galactase_NEW3"/>
</dbReference>
<dbReference type="Proteomes" id="UP000031938">
    <property type="component" value="Unassembled WGS sequence"/>
</dbReference>
<protein>
    <recommendedName>
        <fullName evidence="3">Alpha-galactosidase NEW3 domain-containing protein</fullName>
    </recommendedName>
</protein>
<dbReference type="InterPro" id="IPR013783">
    <property type="entry name" value="Ig-like_fold"/>
</dbReference>
<dbReference type="Gene3D" id="3.40.50.10320">
    <property type="entry name" value="LmbE-like"/>
    <property type="match status" value="1"/>
</dbReference>
<dbReference type="InterPro" id="IPR003737">
    <property type="entry name" value="GlcNAc_PI_deacetylase-related"/>
</dbReference>
<feature type="domain" description="Alpha-galactosidase NEW3" evidence="3">
    <location>
        <begin position="397"/>
        <end position="459"/>
    </location>
</feature>
<dbReference type="STRING" id="889306.KP78_21380"/>
<dbReference type="RefSeq" id="WP_235420896.1">
    <property type="nucleotide sequence ID" value="NZ_JXRP01000017.1"/>
</dbReference>
<sequence length="837" mass="93751">MKNKRYYAFFMASILLVSTIAFPNWSSATEHDEELWKAVTPLKTTSSFLNTGAHPDDERSHLLAYLSLIEGVRTGSLIANRGEGGQNEIGLELGNGLGIIRSQELIEASAVTNVDLIMLSKDINDPIYDFGFSKTTEETLNKWGEEVTYERLVREIRAYKPEVIFPSFLDVDTQHGHHRTINNLTLRAFDGAADPAVFPEHFEEGLEPWQVKKLYLPAQSSENATISIEVGNEVDLVYGKTYAQLGEDSRYLHKSQGMGRDLPVAPLYVDLDLAKSVNSIPEKENSIFDGLSQNFDETAASLKGRDNQIRGTLKNVQASLEEVIEEYPSKKDTLEAAHEALKEVKKAKDKINQSKVEEELKRELLFKLDVKTDQLMKVSEVASAVDVTINVENSILTNGGETSVTVEAVNNGDTSLKDFSLSLNVPKEWNVKGEMKKRTLKVGETNRASFTVQLPEDTEFYHPYKESILTAGVHYTVEKQKASYKVEPPDTVAVLPDVGVKLNPEEISINQLDVPDTINVEMVLTNYTAGPAVAYPSLVLPDGWTAISSEEEVNFNHQEEQKSIEFTVTPNGQIPEAFEVKGQVEVEGEVFQTTVQKIDYDHIETSYLLYSSTATGISFELEIPEGLKVGYIESGFDQIPDYLANIGMDIAKLSDEEIANGDLSQYDSIVLGIRALRGREGLSQQFDRLLDYTANGGHLVVQYHTVNDGFNGALHSPFPLTIGSPSIRWRVTNENAEVSIFNENHALFNYPNKITNFDWDGWVQERGLYFPMDWNENFETFISMADPNENPFTSGILMADYGEGTYMYTNLVWYRQIQGQVPGGYRLYTNLLSFPLQ</sequence>
<accession>A0A0C2RVJ7</accession>